<organism evidence="2 3">
    <name type="scientific">Prorocentrum cordatum</name>
    <dbReference type="NCBI Taxonomy" id="2364126"/>
    <lineage>
        <taxon>Eukaryota</taxon>
        <taxon>Sar</taxon>
        <taxon>Alveolata</taxon>
        <taxon>Dinophyceae</taxon>
        <taxon>Prorocentrales</taxon>
        <taxon>Prorocentraceae</taxon>
        <taxon>Prorocentrum</taxon>
    </lineage>
</organism>
<sequence length="407" mass="43738">MSTIVQESSARAAEPLFRFGLIADVQYADREDGHNFSRTVERRYRQSRKIWEAACRWWTEEGVDFVAQLGDFIDGVNREAPRAEAERALAALLRPLEGGPPAVHLLGNHELYNFSREELEAGISLPGVSTPFSVVAPRALQSRSRSPHHRRAFFDLSPCPGWRVLVLDPYDISVVSRGGGRPGVEVGPEGLDAAAVAMCQARNPNDILAGDFARGLPEGPPSRWLPFNGALGAEQLRWLRESLRQSHEDGEQVVVLSHVVLHPAATSDSNCVALLWNYEEALSLLREYPPVAVLCGHAHRGAHTVDEASGTHHLTLASPLEVAEGGDASAIAEAMPDGSLRLSSPWACRSQGSGAAAPSGAPCCAWTGARSPLPREPAAAQRAVCSWGEACPLATEDAGPEPLFAVP</sequence>
<dbReference type="InterPro" id="IPR029052">
    <property type="entry name" value="Metallo-depent_PP-like"/>
</dbReference>
<feature type="domain" description="Calcineurin-like phosphoesterase" evidence="1">
    <location>
        <begin position="17"/>
        <end position="121"/>
    </location>
</feature>
<comment type="caution">
    <text evidence="2">The sequence shown here is derived from an EMBL/GenBank/DDBJ whole genome shotgun (WGS) entry which is preliminary data.</text>
</comment>
<reference evidence="2" key="1">
    <citation type="submission" date="2023-10" db="EMBL/GenBank/DDBJ databases">
        <authorList>
            <person name="Chen Y."/>
            <person name="Shah S."/>
            <person name="Dougan E. K."/>
            <person name="Thang M."/>
            <person name="Chan C."/>
        </authorList>
    </citation>
    <scope>NUCLEOTIDE SEQUENCE [LARGE SCALE GENOMIC DNA]</scope>
</reference>
<evidence type="ECO:0000313" key="2">
    <source>
        <dbReference type="EMBL" id="CAK0884514.1"/>
    </source>
</evidence>
<gene>
    <name evidence="2" type="ORF">PCOR1329_LOCUS66446</name>
</gene>
<name>A0ABN9WDU6_9DINO</name>
<dbReference type="Pfam" id="PF00149">
    <property type="entry name" value="Metallophos"/>
    <property type="match status" value="1"/>
</dbReference>
<evidence type="ECO:0000313" key="3">
    <source>
        <dbReference type="Proteomes" id="UP001189429"/>
    </source>
</evidence>
<keyword evidence="3" id="KW-1185">Reference proteome</keyword>
<protein>
    <recommendedName>
        <fullName evidence="1">Calcineurin-like phosphoesterase domain-containing protein</fullName>
    </recommendedName>
</protein>
<dbReference type="EMBL" id="CAUYUJ010018560">
    <property type="protein sequence ID" value="CAK0884514.1"/>
    <property type="molecule type" value="Genomic_DNA"/>
</dbReference>
<dbReference type="Gene3D" id="3.60.21.10">
    <property type="match status" value="1"/>
</dbReference>
<dbReference type="PANTHER" id="PTHR16509">
    <property type="match status" value="1"/>
</dbReference>
<dbReference type="PANTHER" id="PTHR16509:SF1">
    <property type="entry name" value="MANGANESE-DEPENDENT ADP-RIBOSE_CDP-ALCOHOL DIPHOSPHATASE"/>
    <property type="match status" value="1"/>
</dbReference>
<dbReference type="SUPFAM" id="SSF56300">
    <property type="entry name" value="Metallo-dependent phosphatases"/>
    <property type="match status" value="1"/>
</dbReference>
<dbReference type="Proteomes" id="UP001189429">
    <property type="component" value="Unassembled WGS sequence"/>
</dbReference>
<accession>A0ABN9WDU6</accession>
<evidence type="ECO:0000259" key="1">
    <source>
        <dbReference type="Pfam" id="PF00149"/>
    </source>
</evidence>
<dbReference type="InterPro" id="IPR004843">
    <property type="entry name" value="Calcineurin-like_PHP"/>
</dbReference>
<proteinExistence type="predicted"/>